<sequence length="147" mass="16626">MYPRAGFQPQPATETLLTALLALPASDMCDALGISLKTHLGYLSGQIPVPKIVFLFAQVIAGQELGKGWGKFSGMRIDGEWLVLPGYDKKEGIRYEELKNLWHMRQTLALASGYTRTIEKLMVERDFYKRQCLKEAKYGMMLNQIIP</sequence>
<dbReference type="EMBL" id="JAAOLX010000002">
    <property type="protein sequence ID" value="NHQ85293.1"/>
    <property type="molecule type" value="Genomic_DNA"/>
</dbReference>
<evidence type="ECO:0000313" key="2">
    <source>
        <dbReference type="Proteomes" id="UP000712570"/>
    </source>
</evidence>
<keyword evidence="2" id="KW-1185">Reference proteome</keyword>
<comment type="caution">
    <text evidence="1">The sequence shown here is derived from an EMBL/GenBank/DDBJ whole genome shotgun (WGS) entry which is preliminary data.</text>
</comment>
<dbReference type="Proteomes" id="UP000712570">
    <property type="component" value="Unassembled WGS sequence"/>
</dbReference>
<protein>
    <submittedName>
        <fullName evidence="1">Uncharacterized protein</fullName>
    </submittedName>
</protein>
<reference evidence="1 2" key="1">
    <citation type="submission" date="2020-03" db="EMBL/GenBank/DDBJ databases">
        <title>Draft genome sequence of environmentally isolated violet-colored cultures.</title>
        <authorList>
            <person name="Wilson H.S."/>
        </authorList>
    </citation>
    <scope>NUCLEOTIDE SEQUENCE [LARGE SCALE GENOMIC DNA]</scope>
    <source>
        <strain evidence="1 2">HSC-16F04</strain>
    </source>
</reference>
<evidence type="ECO:0000313" key="1">
    <source>
        <dbReference type="EMBL" id="NHQ85293.1"/>
    </source>
</evidence>
<accession>A0ABX0KYI3</accession>
<proteinExistence type="predicted"/>
<name>A0ABX0KYI3_9NEIS</name>
<gene>
    <name evidence="1" type="ORF">HA050_04100</name>
</gene>
<dbReference type="RefSeq" id="WP_166822445.1">
    <property type="nucleotide sequence ID" value="NZ_JAAOLX010000002.1"/>
</dbReference>
<organism evidence="1 2">
    <name type="scientific">Iodobacter violaceini</name>
    <dbReference type="NCBI Taxonomy" id="3044271"/>
    <lineage>
        <taxon>Bacteria</taxon>
        <taxon>Pseudomonadati</taxon>
        <taxon>Pseudomonadota</taxon>
        <taxon>Betaproteobacteria</taxon>
        <taxon>Neisseriales</taxon>
        <taxon>Chitinibacteraceae</taxon>
        <taxon>Iodobacter</taxon>
    </lineage>
</organism>